<evidence type="ECO:0000256" key="4">
    <source>
        <dbReference type="ARBA" id="ARBA00023163"/>
    </source>
</evidence>
<dbReference type="GO" id="GO:0003700">
    <property type="term" value="F:DNA-binding transcription factor activity"/>
    <property type="evidence" value="ECO:0007669"/>
    <property type="project" value="InterPro"/>
</dbReference>
<reference evidence="6 7" key="1">
    <citation type="submission" date="2018-12" db="EMBL/GenBank/DDBJ databases">
        <authorList>
            <consortium name="Pathogen Informatics"/>
        </authorList>
    </citation>
    <scope>NUCLEOTIDE SEQUENCE [LARGE SCALE GENOMIC DNA]</scope>
    <source>
        <strain evidence="6 7">NCTC10207</strain>
    </source>
</reference>
<dbReference type="PANTHER" id="PTHR30204:SF69">
    <property type="entry name" value="MERR-FAMILY TRANSCRIPTIONAL REGULATOR"/>
    <property type="match status" value="1"/>
</dbReference>
<sequence length="129" mass="15090">MSYTVKEVSERVNLSPHTVRYYTDQGLIPTLQRDEKGNRVFTDECIGWFETIHCLRKCGMSIADVKTYVDLGRQGSKTAPERLRIVEQYACIAQQQLIEAQQRVDFVHRKIMFYQELIESNDESRICPQ</sequence>
<evidence type="ECO:0000313" key="7">
    <source>
        <dbReference type="Proteomes" id="UP000282386"/>
    </source>
</evidence>
<gene>
    <name evidence="6" type="primary">adhR</name>
    <name evidence="6" type="ORF">NCTC10207_01258</name>
</gene>
<dbReference type="InterPro" id="IPR009061">
    <property type="entry name" value="DNA-bd_dom_put_sf"/>
</dbReference>
<keyword evidence="2" id="KW-0805">Transcription regulation</keyword>
<dbReference type="CDD" id="cd01109">
    <property type="entry name" value="HTH_YyaN"/>
    <property type="match status" value="1"/>
</dbReference>
<evidence type="ECO:0000256" key="1">
    <source>
        <dbReference type="ARBA" id="ARBA00022491"/>
    </source>
</evidence>
<evidence type="ECO:0000256" key="2">
    <source>
        <dbReference type="ARBA" id="ARBA00023015"/>
    </source>
</evidence>
<keyword evidence="1" id="KW-0678">Repressor</keyword>
<dbReference type="SMART" id="SM00422">
    <property type="entry name" value="HTH_MERR"/>
    <property type="match status" value="1"/>
</dbReference>
<dbReference type="Gene3D" id="1.10.1660.10">
    <property type="match status" value="1"/>
</dbReference>
<keyword evidence="3" id="KW-0238">DNA-binding</keyword>
<dbReference type="PANTHER" id="PTHR30204">
    <property type="entry name" value="REDOX-CYCLING DRUG-SENSING TRANSCRIPTIONAL ACTIVATOR SOXR"/>
    <property type="match status" value="1"/>
</dbReference>
<dbReference type="GO" id="GO:0003677">
    <property type="term" value="F:DNA binding"/>
    <property type="evidence" value="ECO:0007669"/>
    <property type="project" value="UniProtKB-KW"/>
</dbReference>
<protein>
    <submittedName>
        <fullName evidence="6">HTH-type transcriptional regulator AdhR</fullName>
    </submittedName>
</protein>
<evidence type="ECO:0000259" key="5">
    <source>
        <dbReference type="PROSITE" id="PS50937"/>
    </source>
</evidence>
<dbReference type="EMBL" id="LR134479">
    <property type="protein sequence ID" value="VEI23161.1"/>
    <property type="molecule type" value="Genomic_DNA"/>
</dbReference>
<dbReference type="InterPro" id="IPR047057">
    <property type="entry name" value="MerR_fam"/>
</dbReference>
<dbReference type="AlphaFoldDB" id="A0A7Z9D5T9"/>
<name>A0A7Z9D5T9_9MICC</name>
<dbReference type="RefSeq" id="WP_126500102.1">
    <property type="nucleotide sequence ID" value="NZ_CAURSG010000016.1"/>
</dbReference>
<accession>A0A7Z9D5T9</accession>
<evidence type="ECO:0000313" key="6">
    <source>
        <dbReference type="EMBL" id="VEI23161.1"/>
    </source>
</evidence>
<evidence type="ECO:0000256" key="3">
    <source>
        <dbReference type="ARBA" id="ARBA00023125"/>
    </source>
</evidence>
<keyword evidence="4" id="KW-0804">Transcription</keyword>
<dbReference type="Pfam" id="PF13411">
    <property type="entry name" value="MerR_1"/>
    <property type="match status" value="1"/>
</dbReference>
<dbReference type="InterPro" id="IPR000551">
    <property type="entry name" value="MerR-type_HTH_dom"/>
</dbReference>
<organism evidence="6 7">
    <name type="scientific">Rothia aeria</name>
    <dbReference type="NCBI Taxonomy" id="172042"/>
    <lineage>
        <taxon>Bacteria</taxon>
        <taxon>Bacillati</taxon>
        <taxon>Actinomycetota</taxon>
        <taxon>Actinomycetes</taxon>
        <taxon>Micrococcales</taxon>
        <taxon>Micrococcaceae</taxon>
        <taxon>Rothia</taxon>
    </lineage>
</organism>
<feature type="domain" description="HTH merR-type" evidence="5">
    <location>
        <begin position="1"/>
        <end position="71"/>
    </location>
</feature>
<dbReference type="Proteomes" id="UP000282386">
    <property type="component" value="Chromosome"/>
</dbReference>
<proteinExistence type="predicted"/>
<dbReference type="SUPFAM" id="SSF46955">
    <property type="entry name" value="Putative DNA-binding domain"/>
    <property type="match status" value="1"/>
</dbReference>
<dbReference type="PROSITE" id="PS50937">
    <property type="entry name" value="HTH_MERR_2"/>
    <property type="match status" value="1"/>
</dbReference>